<accession>A0A3B0Z6H1</accession>
<gene>
    <name evidence="1" type="ORF">MNBD_GAMMA18-1498</name>
</gene>
<dbReference type="SUPFAM" id="SSF56935">
    <property type="entry name" value="Porins"/>
    <property type="match status" value="1"/>
</dbReference>
<dbReference type="EMBL" id="UOFP01000251">
    <property type="protein sequence ID" value="VAW89055.1"/>
    <property type="molecule type" value="Genomic_DNA"/>
</dbReference>
<proteinExistence type="predicted"/>
<reference evidence="1" key="1">
    <citation type="submission" date="2018-06" db="EMBL/GenBank/DDBJ databases">
        <authorList>
            <person name="Zhirakovskaya E."/>
        </authorList>
    </citation>
    <scope>NUCLEOTIDE SEQUENCE</scope>
</reference>
<evidence type="ECO:0008006" key="2">
    <source>
        <dbReference type="Google" id="ProtNLM"/>
    </source>
</evidence>
<organism evidence="1">
    <name type="scientific">hydrothermal vent metagenome</name>
    <dbReference type="NCBI Taxonomy" id="652676"/>
    <lineage>
        <taxon>unclassified sequences</taxon>
        <taxon>metagenomes</taxon>
        <taxon>ecological metagenomes</taxon>
    </lineage>
</organism>
<protein>
    <recommendedName>
        <fullName evidence="2">Porin</fullName>
    </recommendedName>
</protein>
<evidence type="ECO:0000313" key="1">
    <source>
        <dbReference type="EMBL" id="VAW89055.1"/>
    </source>
</evidence>
<dbReference type="AlphaFoldDB" id="A0A3B0Z6H1"/>
<sequence>MKNTKWLRSVLLGGVAISVMATGAQADELSDLKAQLEALQSRVNTIETTPKAALPEGTSVLTISKGQGSNASWGNESARDAANYSSERGYTISINPTADLPAPVTEITVYGYAKLDFTWANETQDNYQRVFDMTQAHGANEGNRWAAHAAQSRFGIKAKTDTAIGQIRVVIEGDFYGSPYGTSSNFRQRQSYGEWDMTDVWTLQAGQTWHLGSLLPIGISTVDFTGPAGVTYSRSPLLALKYKSGPISARFGIGNPQRGNADYPNIGGAFQYNAAGGHEFIIAGEIADWDSATRSGTGYGIGAGANIRLGQVATLTTGAYYGQGSVARFINQAGFNAFDANGNPTKMWGATVGVSVNVSEATTVNASFGYSDQKESVGSTGGTGCAAAATGRNAGCVDDVMTIHANILWRPVKQMRLGWEVEWGRNDYYTAASNSQVRGAFGAWFFF</sequence>
<name>A0A3B0Z6H1_9ZZZZ</name>